<dbReference type="Pfam" id="PF00440">
    <property type="entry name" value="TetR_N"/>
    <property type="match status" value="1"/>
</dbReference>
<reference evidence="6 7" key="1">
    <citation type="submission" date="2019-03" db="EMBL/GenBank/DDBJ databases">
        <title>Genomic Encyclopedia of Type Strains, Phase III (KMG-III): the genomes of soil and plant-associated and newly described type strains.</title>
        <authorList>
            <person name="Whitman W."/>
        </authorList>
    </citation>
    <scope>NUCLEOTIDE SEQUENCE [LARGE SCALE GENOMIC DNA]</scope>
    <source>
        <strain evidence="6 7">CGMCC 1.7002</strain>
    </source>
</reference>
<dbReference type="Gene3D" id="1.10.357.10">
    <property type="entry name" value="Tetracycline Repressor, domain 2"/>
    <property type="match status" value="1"/>
</dbReference>
<protein>
    <submittedName>
        <fullName evidence="6">TetR family transcriptional regulator</fullName>
    </submittedName>
</protein>
<dbReference type="InterPro" id="IPR009057">
    <property type="entry name" value="Homeodomain-like_sf"/>
</dbReference>
<dbReference type="AlphaFoldDB" id="A0A4R6VTD4"/>
<keyword evidence="1" id="KW-0805">Transcription regulation</keyword>
<feature type="DNA-binding region" description="H-T-H motif" evidence="4">
    <location>
        <begin position="37"/>
        <end position="56"/>
    </location>
</feature>
<dbReference type="Proteomes" id="UP000295391">
    <property type="component" value="Unassembled WGS sequence"/>
</dbReference>
<proteinExistence type="predicted"/>
<gene>
    <name evidence="6" type="ORF">ATL17_1365</name>
</gene>
<comment type="caution">
    <text evidence="6">The sequence shown here is derived from an EMBL/GenBank/DDBJ whole genome shotgun (WGS) entry which is preliminary data.</text>
</comment>
<keyword evidence="3" id="KW-0804">Transcription</keyword>
<dbReference type="GO" id="GO:0000976">
    <property type="term" value="F:transcription cis-regulatory region binding"/>
    <property type="evidence" value="ECO:0007669"/>
    <property type="project" value="TreeGrafter"/>
</dbReference>
<evidence type="ECO:0000256" key="1">
    <source>
        <dbReference type="ARBA" id="ARBA00023015"/>
    </source>
</evidence>
<organism evidence="6 7">
    <name type="scientific">Maritalea mobilis</name>
    <dbReference type="NCBI Taxonomy" id="483324"/>
    <lineage>
        <taxon>Bacteria</taxon>
        <taxon>Pseudomonadati</taxon>
        <taxon>Pseudomonadota</taxon>
        <taxon>Alphaproteobacteria</taxon>
        <taxon>Hyphomicrobiales</taxon>
        <taxon>Devosiaceae</taxon>
        <taxon>Maritalea</taxon>
    </lineage>
</organism>
<evidence type="ECO:0000256" key="2">
    <source>
        <dbReference type="ARBA" id="ARBA00023125"/>
    </source>
</evidence>
<dbReference type="PROSITE" id="PS50977">
    <property type="entry name" value="HTH_TETR_2"/>
    <property type="match status" value="1"/>
</dbReference>
<accession>A0A4R6VTD4</accession>
<sequence length="183" mass="20148">MSEKEITTREKAKRAKRRQIVQSAMTCFIEKGIAQTGIRDIANHAKISLGNLYNHFPSKDALIAEIAAIEAAEIAPLISELAEGLSLEKFIVRYLKQISKIEHAVLSIEILAASLRQPGLAKPFDANRSALATAIQNQTNANAVDIEILIDAIEALGMRCGLEQRKPSRKELDRLHKIAKTLA</sequence>
<feature type="domain" description="HTH tetR-type" evidence="5">
    <location>
        <begin position="14"/>
        <end position="74"/>
    </location>
</feature>
<evidence type="ECO:0000313" key="7">
    <source>
        <dbReference type="Proteomes" id="UP000295391"/>
    </source>
</evidence>
<dbReference type="RefSeq" id="WP_133571977.1">
    <property type="nucleotide sequence ID" value="NZ_SNYR01000001.1"/>
</dbReference>
<dbReference type="PANTHER" id="PTHR30055">
    <property type="entry name" value="HTH-TYPE TRANSCRIPTIONAL REGULATOR RUTR"/>
    <property type="match status" value="1"/>
</dbReference>
<dbReference type="SUPFAM" id="SSF46689">
    <property type="entry name" value="Homeodomain-like"/>
    <property type="match status" value="1"/>
</dbReference>
<keyword evidence="7" id="KW-1185">Reference proteome</keyword>
<dbReference type="PRINTS" id="PR00455">
    <property type="entry name" value="HTHTETR"/>
</dbReference>
<evidence type="ECO:0000259" key="5">
    <source>
        <dbReference type="PROSITE" id="PS50977"/>
    </source>
</evidence>
<dbReference type="InterPro" id="IPR001647">
    <property type="entry name" value="HTH_TetR"/>
</dbReference>
<evidence type="ECO:0000313" key="6">
    <source>
        <dbReference type="EMBL" id="TDQ67353.1"/>
    </source>
</evidence>
<name>A0A4R6VTD4_9HYPH</name>
<evidence type="ECO:0000256" key="3">
    <source>
        <dbReference type="ARBA" id="ARBA00023163"/>
    </source>
</evidence>
<dbReference type="PANTHER" id="PTHR30055:SF234">
    <property type="entry name" value="HTH-TYPE TRANSCRIPTIONAL REGULATOR BETI"/>
    <property type="match status" value="1"/>
</dbReference>
<dbReference type="OrthoDB" id="6973663at2"/>
<keyword evidence="2 4" id="KW-0238">DNA-binding</keyword>
<dbReference type="GO" id="GO:0003700">
    <property type="term" value="F:DNA-binding transcription factor activity"/>
    <property type="evidence" value="ECO:0007669"/>
    <property type="project" value="TreeGrafter"/>
</dbReference>
<dbReference type="EMBL" id="SNYR01000001">
    <property type="protein sequence ID" value="TDQ67353.1"/>
    <property type="molecule type" value="Genomic_DNA"/>
</dbReference>
<evidence type="ECO:0000256" key="4">
    <source>
        <dbReference type="PROSITE-ProRule" id="PRU00335"/>
    </source>
</evidence>
<dbReference type="InterPro" id="IPR050109">
    <property type="entry name" value="HTH-type_TetR-like_transc_reg"/>
</dbReference>